<feature type="signal peptide" evidence="1">
    <location>
        <begin position="1"/>
        <end position="18"/>
    </location>
</feature>
<comment type="caution">
    <text evidence="2">The sequence shown here is derived from an EMBL/GenBank/DDBJ whole genome shotgun (WGS) entry which is preliminary data.</text>
</comment>
<evidence type="ECO:0000256" key="1">
    <source>
        <dbReference type="SAM" id="SignalP"/>
    </source>
</evidence>
<keyword evidence="1" id="KW-0732">Signal</keyword>
<keyword evidence="3" id="KW-1185">Reference proteome</keyword>
<name>A0A1Y3B889_EURMA</name>
<feature type="chain" id="PRO_5013391052" evidence="1">
    <location>
        <begin position="19"/>
        <end position="148"/>
    </location>
</feature>
<dbReference type="AlphaFoldDB" id="A0A1Y3B889"/>
<gene>
    <name evidence="2" type="ORF">BLA29_010101</name>
</gene>
<evidence type="ECO:0000313" key="3">
    <source>
        <dbReference type="Proteomes" id="UP000194236"/>
    </source>
</evidence>
<protein>
    <submittedName>
        <fullName evidence="2">Uncharacterized protein</fullName>
    </submittedName>
</protein>
<evidence type="ECO:0000313" key="2">
    <source>
        <dbReference type="EMBL" id="OTF75826.1"/>
    </source>
</evidence>
<dbReference type="EMBL" id="MUJZ01040157">
    <property type="protein sequence ID" value="OTF75826.1"/>
    <property type="molecule type" value="Genomic_DNA"/>
</dbReference>
<sequence>MAIIFIILSSSSSLLSHCQSIDNHRRFKHDIELPPSTTIDTIDTNPVIPKIDPKELLQVKVINKSVNYYKTQLSRVRTSLQEQLKEFINGLKSIREQAQFGPELQEKMNDTFLKFIQDLEISPYCLASFNHLLLELKERRLWPLKCIH</sequence>
<dbReference type="Proteomes" id="UP000194236">
    <property type="component" value="Unassembled WGS sequence"/>
</dbReference>
<proteinExistence type="predicted"/>
<dbReference type="OrthoDB" id="6492367at2759"/>
<accession>A0A1Y3B889</accession>
<organism evidence="2 3">
    <name type="scientific">Euroglyphus maynei</name>
    <name type="common">Mayne's house dust mite</name>
    <dbReference type="NCBI Taxonomy" id="6958"/>
    <lineage>
        <taxon>Eukaryota</taxon>
        <taxon>Metazoa</taxon>
        <taxon>Ecdysozoa</taxon>
        <taxon>Arthropoda</taxon>
        <taxon>Chelicerata</taxon>
        <taxon>Arachnida</taxon>
        <taxon>Acari</taxon>
        <taxon>Acariformes</taxon>
        <taxon>Sarcoptiformes</taxon>
        <taxon>Astigmata</taxon>
        <taxon>Psoroptidia</taxon>
        <taxon>Analgoidea</taxon>
        <taxon>Pyroglyphidae</taxon>
        <taxon>Pyroglyphinae</taxon>
        <taxon>Euroglyphus</taxon>
    </lineage>
</organism>
<reference evidence="2 3" key="1">
    <citation type="submission" date="2017-03" db="EMBL/GenBank/DDBJ databases">
        <title>Genome Survey of Euroglyphus maynei.</title>
        <authorList>
            <person name="Arlian L.G."/>
            <person name="Morgan M.S."/>
            <person name="Rider S.D."/>
        </authorList>
    </citation>
    <scope>NUCLEOTIDE SEQUENCE [LARGE SCALE GENOMIC DNA]</scope>
    <source>
        <strain evidence="2">Arlian Lab</strain>
        <tissue evidence="2">Whole body</tissue>
    </source>
</reference>